<evidence type="ECO:0000313" key="1">
    <source>
        <dbReference type="EMBL" id="GAG97998.1"/>
    </source>
</evidence>
<comment type="caution">
    <text evidence="1">The sequence shown here is derived from an EMBL/GenBank/DDBJ whole genome shotgun (WGS) entry which is preliminary data.</text>
</comment>
<dbReference type="AlphaFoldDB" id="X1CPF5"/>
<accession>X1CPF5</accession>
<sequence>MNMGLSTTPVGFDEIMRAFNKLGFHLNTGETSSTNIKMSKVLKNAICWLEENRSKPWIKIKKKKVT</sequence>
<name>X1CPF5_9ZZZZ</name>
<proteinExistence type="predicted"/>
<organism evidence="1">
    <name type="scientific">marine sediment metagenome</name>
    <dbReference type="NCBI Taxonomy" id="412755"/>
    <lineage>
        <taxon>unclassified sequences</taxon>
        <taxon>metagenomes</taxon>
        <taxon>ecological metagenomes</taxon>
    </lineage>
</organism>
<protein>
    <submittedName>
        <fullName evidence="1">Uncharacterized protein</fullName>
    </submittedName>
</protein>
<dbReference type="EMBL" id="BART01027845">
    <property type="protein sequence ID" value="GAG97998.1"/>
    <property type="molecule type" value="Genomic_DNA"/>
</dbReference>
<gene>
    <name evidence="1" type="ORF">S01H4_49253</name>
</gene>
<reference evidence="1" key="1">
    <citation type="journal article" date="2014" name="Front. Microbiol.">
        <title>High frequency of phylogenetically diverse reductive dehalogenase-homologous genes in deep subseafloor sedimentary metagenomes.</title>
        <authorList>
            <person name="Kawai M."/>
            <person name="Futagami T."/>
            <person name="Toyoda A."/>
            <person name="Takaki Y."/>
            <person name="Nishi S."/>
            <person name="Hori S."/>
            <person name="Arai W."/>
            <person name="Tsubouchi T."/>
            <person name="Morono Y."/>
            <person name="Uchiyama I."/>
            <person name="Ito T."/>
            <person name="Fujiyama A."/>
            <person name="Inagaki F."/>
            <person name="Takami H."/>
        </authorList>
    </citation>
    <scope>NUCLEOTIDE SEQUENCE</scope>
    <source>
        <strain evidence="1">Expedition CK06-06</strain>
    </source>
</reference>